<sequence length="84" mass="9591">DRRRLPHFMKSCDESTSASVISSMLPDGIVIHVDDDDDILNVMPLTPHTREYLTRSEMQISQTPTQNDENQGESFIFKTLTISH</sequence>
<proteinExistence type="predicted"/>
<dbReference type="EMBL" id="HACG01053322">
    <property type="protein sequence ID" value="CEL00193.1"/>
    <property type="molecule type" value="Transcribed_RNA"/>
</dbReference>
<evidence type="ECO:0000256" key="1">
    <source>
        <dbReference type="SAM" id="MobiDB-lite"/>
    </source>
</evidence>
<feature type="non-terminal residue" evidence="2">
    <location>
        <position position="1"/>
    </location>
</feature>
<evidence type="ECO:0000313" key="2">
    <source>
        <dbReference type="EMBL" id="CEL00193.1"/>
    </source>
</evidence>
<feature type="region of interest" description="Disordered" evidence="1">
    <location>
        <begin position="59"/>
        <end position="84"/>
    </location>
</feature>
<feature type="non-terminal residue" evidence="2">
    <location>
        <position position="84"/>
    </location>
</feature>
<name>A0A0B7C4Q2_9EUPU</name>
<reference evidence="2" key="1">
    <citation type="submission" date="2014-12" db="EMBL/GenBank/DDBJ databases">
        <title>Insight into the proteome of Arion vulgaris.</title>
        <authorList>
            <person name="Aradska J."/>
            <person name="Bulat T."/>
            <person name="Smidak R."/>
            <person name="Sarate P."/>
            <person name="Gangsoo J."/>
            <person name="Sialana F."/>
            <person name="Bilban M."/>
            <person name="Lubec G."/>
        </authorList>
    </citation>
    <scope>NUCLEOTIDE SEQUENCE</scope>
    <source>
        <tissue evidence="2">Skin</tissue>
    </source>
</reference>
<gene>
    <name evidence="2" type="primary">ORF223090</name>
</gene>
<protein>
    <submittedName>
        <fullName evidence="2">Uncharacterized protein</fullName>
    </submittedName>
</protein>
<organism evidence="2">
    <name type="scientific">Arion vulgaris</name>
    <dbReference type="NCBI Taxonomy" id="1028688"/>
    <lineage>
        <taxon>Eukaryota</taxon>
        <taxon>Metazoa</taxon>
        <taxon>Spiralia</taxon>
        <taxon>Lophotrochozoa</taxon>
        <taxon>Mollusca</taxon>
        <taxon>Gastropoda</taxon>
        <taxon>Heterobranchia</taxon>
        <taxon>Euthyneura</taxon>
        <taxon>Panpulmonata</taxon>
        <taxon>Eupulmonata</taxon>
        <taxon>Stylommatophora</taxon>
        <taxon>Helicina</taxon>
        <taxon>Arionoidea</taxon>
        <taxon>Arionidae</taxon>
        <taxon>Arion</taxon>
    </lineage>
</organism>
<feature type="compositionally biased region" description="Polar residues" evidence="1">
    <location>
        <begin position="59"/>
        <end position="73"/>
    </location>
</feature>
<accession>A0A0B7C4Q2</accession>
<dbReference type="AlphaFoldDB" id="A0A0B7C4Q2"/>